<dbReference type="InterPro" id="IPR052399">
    <property type="entry name" value="Phage_Baseplate_Assmbl_Protein"/>
</dbReference>
<dbReference type="PANTHER" id="PTHR37829">
    <property type="entry name" value="PHAGE-LIKE ELEMENT PBSX PROTEIN XKDT"/>
    <property type="match status" value="1"/>
</dbReference>
<evidence type="ECO:0000313" key="1">
    <source>
        <dbReference type="EMBL" id="MBC9131309.1"/>
    </source>
</evidence>
<gene>
    <name evidence="1" type="ORF">FcAc13_08300</name>
</gene>
<dbReference type="RefSeq" id="WP_187755739.1">
    <property type="nucleotide sequence ID" value="NZ_JABURY010000016.1"/>
</dbReference>
<keyword evidence="2" id="KW-1185">Reference proteome</keyword>
<reference evidence="1 2" key="1">
    <citation type="submission" date="2020-06" db="EMBL/GenBank/DDBJ databases">
        <title>Frischella cerana isolated from Apis cerana gut homogenate.</title>
        <authorList>
            <person name="Wolter L.A."/>
            <person name="Suenami S."/>
            <person name="Miyazaki R."/>
        </authorList>
    </citation>
    <scope>NUCLEOTIDE SEQUENCE [LARGE SCALE GENOMIC DNA]</scope>
    <source>
        <strain evidence="1 2">Ac13</strain>
    </source>
</reference>
<evidence type="ECO:0000313" key="2">
    <source>
        <dbReference type="Proteomes" id="UP000651208"/>
    </source>
</evidence>
<dbReference type="Proteomes" id="UP000651208">
    <property type="component" value="Unassembled WGS sequence"/>
</dbReference>
<proteinExistence type="predicted"/>
<accession>A0ABR7QYL1</accession>
<organism evidence="1 2">
    <name type="scientific">Frischella japonica</name>
    <dbReference type="NCBI Taxonomy" id="2741544"/>
    <lineage>
        <taxon>Bacteria</taxon>
        <taxon>Pseudomonadati</taxon>
        <taxon>Pseudomonadota</taxon>
        <taxon>Gammaproteobacteria</taxon>
        <taxon>Orbales</taxon>
        <taxon>Orbaceae</taxon>
        <taxon>Frischella</taxon>
    </lineage>
</organism>
<protein>
    <submittedName>
        <fullName evidence="1">Baseplate J/gp47 family protein</fullName>
    </submittedName>
</protein>
<dbReference type="PANTHER" id="PTHR37829:SF3">
    <property type="entry name" value="PROTEIN JAYE-RELATED"/>
    <property type="match status" value="1"/>
</dbReference>
<comment type="caution">
    <text evidence="1">The sequence shown here is derived from an EMBL/GenBank/DDBJ whole genome shotgun (WGS) entry which is preliminary data.</text>
</comment>
<sequence length="373" mass="41951">MLTVTKTGITVDSYQTIYNRLSNQFKKIYGNDVNLDSDTPDGQLLALFAKEMETIHQSVSFIVQMLDPYQAMGQWLEQRALYAGIIRNTASYSYIDSVIITGKPNTHIPLNTVLIDQNKHQWIVTEAITLNELGSGRTQLRSNELGNYKVKINEMLQLSTIIIGIEKVIVNSESHGGSEEESDADLLKRFMLSHSINSNDERLGIKAALYNLPGVAKCEVYENYSHLTDEKGIPPHSINVVIAGGDDEEIAQTIARKKIGGCGLSGKLEKKVWLYDAQRLVRFDRPIRNNLTVSMRLGRYKSFSDIDTQSIEKHLMALDFEIGETVYATRLISSINLTNGFYIKSLTVNNSDICYVDYREYAAITKVEVFIDG</sequence>
<name>A0ABR7QYL1_9GAMM</name>
<dbReference type="EMBL" id="JABURY010000016">
    <property type="protein sequence ID" value="MBC9131309.1"/>
    <property type="molecule type" value="Genomic_DNA"/>
</dbReference>